<sequence>MGVRGVNSGIAGMEGKDEGSNKNRKTSCVPEPSIDGKQQIMLCSANTRVTILTLDGDEGGLCIVTVHESKEEGERSKMKHKLRRVDDVLLKKKIHTGSGIWRNESEELRSKVLTANMNGQKEEKYTRAHKNRHACAHIDKHRNSSQSTHTGI</sequence>
<protein>
    <submittedName>
        <fullName evidence="2">Uncharacterized protein</fullName>
    </submittedName>
</protein>
<organism evidence="2 3">
    <name type="scientific">Petrolisthes manimaculis</name>
    <dbReference type="NCBI Taxonomy" id="1843537"/>
    <lineage>
        <taxon>Eukaryota</taxon>
        <taxon>Metazoa</taxon>
        <taxon>Ecdysozoa</taxon>
        <taxon>Arthropoda</taxon>
        <taxon>Crustacea</taxon>
        <taxon>Multicrustacea</taxon>
        <taxon>Malacostraca</taxon>
        <taxon>Eumalacostraca</taxon>
        <taxon>Eucarida</taxon>
        <taxon>Decapoda</taxon>
        <taxon>Pleocyemata</taxon>
        <taxon>Anomura</taxon>
        <taxon>Galatheoidea</taxon>
        <taxon>Porcellanidae</taxon>
        <taxon>Petrolisthes</taxon>
    </lineage>
</organism>
<gene>
    <name evidence="2" type="ORF">Pmani_007739</name>
</gene>
<dbReference type="Proteomes" id="UP001292094">
    <property type="component" value="Unassembled WGS sequence"/>
</dbReference>
<accession>A0AAE1Q859</accession>
<dbReference type="AlphaFoldDB" id="A0AAE1Q859"/>
<evidence type="ECO:0000256" key="1">
    <source>
        <dbReference type="SAM" id="MobiDB-lite"/>
    </source>
</evidence>
<keyword evidence="3" id="KW-1185">Reference proteome</keyword>
<name>A0AAE1Q859_9EUCA</name>
<dbReference type="EMBL" id="JAWZYT010000588">
    <property type="protein sequence ID" value="KAK4321446.1"/>
    <property type="molecule type" value="Genomic_DNA"/>
</dbReference>
<comment type="caution">
    <text evidence="2">The sequence shown here is derived from an EMBL/GenBank/DDBJ whole genome shotgun (WGS) entry which is preliminary data.</text>
</comment>
<proteinExistence type="predicted"/>
<reference evidence="2" key="1">
    <citation type="submission" date="2023-11" db="EMBL/GenBank/DDBJ databases">
        <title>Genome assemblies of two species of porcelain crab, Petrolisthes cinctipes and Petrolisthes manimaculis (Anomura: Porcellanidae).</title>
        <authorList>
            <person name="Angst P."/>
        </authorList>
    </citation>
    <scope>NUCLEOTIDE SEQUENCE</scope>
    <source>
        <strain evidence="2">PB745_02</strain>
        <tissue evidence="2">Gill</tissue>
    </source>
</reference>
<feature type="region of interest" description="Disordered" evidence="1">
    <location>
        <begin position="1"/>
        <end position="32"/>
    </location>
</feature>
<evidence type="ECO:0000313" key="3">
    <source>
        <dbReference type="Proteomes" id="UP001292094"/>
    </source>
</evidence>
<evidence type="ECO:0000313" key="2">
    <source>
        <dbReference type="EMBL" id="KAK4321446.1"/>
    </source>
</evidence>